<dbReference type="Proteomes" id="UP000635996">
    <property type="component" value="Unassembled WGS sequence"/>
</dbReference>
<dbReference type="InterPro" id="IPR011991">
    <property type="entry name" value="ArsR-like_HTH"/>
</dbReference>
<organism evidence="1 2">
    <name type="scientific">Streptomyces thermoviolaceus subsp. thermoviolaceus</name>
    <dbReference type="NCBI Taxonomy" id="66860"/>
    <lineage>
        <taxon>Bacteria</taxon>
        <taxon>Bacillati</taxon>
        <taxon>Actinomycetota</taxon>
        <taxon>Actinomycetes</taxon>
        <taxon>Kitasatosporales</taxon>
        <taxon>Streptomycetaceae</taxon>
        <taxon>Streptomyces</taxon>
    </lineage>
</organism>
<comment type="caution">
    <text evidence="1">The sequence shown here is derived from an EMBL/GenBank/DDBJ whole genome shotgun (WGS) entry which is preliminary data.</text>
</comment>
<dbReference type="EMBL" id="JAATEL010000012">
    <property type="protein sequence ID" value="NJP15232.1"/>
    <property type="molecule type" value="Genomic_DNA"/>
</dbReference>
<dbReference type="RefSeq" id="WP_168131617.1">
    <property type="nucleotide sequence ID" value="NZ_BMVZ01000001.1"/>
</dbReference>
<gene>
    <name evidence="1" type="ORF">HCJ95_13240</name>
</gene>
<dbReference type="Pfam" id="PF12840">
    <property type="entry name" value="HTH_20"/>
    <property type="match status" value="1"/>
</dbReference>
<dbReference type="CDD" id="cd00090">
    <property type="entry name" value="HTH_ARSR"/>
    <property type="match status" value="1"/>
</dbReference>
<accession>A0ABX0YT77</accession>
<dbReference type="InterPro" id="IPR036388">
    <property type="entry name" value="WH-like_DNA-bd_sf"/>
</dbReference>
<evidence type="ECO:0000313" key="1">
    <source>
        <dbReference type="EMBL" id="NJP15232.1"/>
    </source>
</evidence>
<name>A0ABX0YT77_STRTL</name>
<protein>
    <submittedName>
        <fullName evidence="1">Helix-turn-helix transcriptional regulator</fullName>
    </submittedName>
</protein>
<dbReference type="InterPro" id="IPR036390">
    <property type="entry name" value="WH_DNA-bd_sf"/>
</dbReference>
<dbReference type="Gene3D" id="1.10.10.10">
    <property type="entry name" value="Winged helix-like DNA-binding domain superfamily/Winged helix DNA-binding domain"/>
    <property type="match status" value="1"/>
</dbReference>
<evidence type="ECO:0000313" key="2">
    <source>
        <dbReference type="Proteomes" id="UP000635996"/>
    </source>
</evidence>
<proteinExistence type="predicted"/>
<sequence>MTDQKPHQASPLDTLKSFTHPLRLRLFYALGLYGSATATTLAKEVGTTAQLAYYHLTRLAELGAVVEDHDHPTKGRERYWRHASRGFSFNTDDVAELPQGVEQMELLHRAQATVHFEYFSKFLQGYSGPPQFRAAAFGTDDVLQLTYQQMLDLEAEINAVLKRFRDLTAANPALAQGQQEDDDEPTAKVMAFVHGFPIG</sequence>
<keyword evidence="2" id="KW-1185">Reference proteome</keyword>
<reference evidence="1 2" key="1">
    <citation type="submission" date="2020-03" db="EMBL/GenBank/DDBJ databases">
        <title>WGS of actinomycetes isolated from Thailand.</title>
        <authorList>
            <person name="Thawai C."/>
        </authorList>
    </citation>
    <scope>NUCLEOTIDE SEQUENCE [LARGE SCALE GENOMIC DNA]</scope>
    <source>
        <strain evidence="1 2">NBRC 13905</strain>
    </source>
</reference>
<dbReference type="SUPFAM" id="SSF46785">
    <property type="entry name" value="Winged helix' DNA-binding domain"/>
    <property type="match status" value="1"/>
</dbReference>